<evidence type="ECO:0000313" key="8">
    <source>
        <dbReference type="Proteomes" id="UP001242903"/>
    </source>
</evidence>
<dbReference type="Gene3D" id="3.40.190.10">
    <property type="entry name" value="Periplasmic binding protein-like II"/>
    <property type="match status" value="1"/>
</dbReference>
<sequence length="70" mass="7499">MSTQSAIYVQPVNKSTHGGINIIATTKSKKNSAAIKKFVKAYQSDNVADYIDNKSGTGEIAVWKGAPKVQ</sequence>
<evidence type="ECO:0000313" key="7">
    <source>
        <dbReference type="EMBL" id="MDM7645985.1"/>
    </source>
</evidence>
<comment type="caution">
    <text evidence="7">The sequence shown here is derived from an EMBL/GenBank/DDBJ whole genome shotgun (WGS) entry which is preliminary data.</text>
</comment>
<keyword evidence="6" id="KW-0449">Lipoprotein</keyword>
<evidence type="ECO:0000256" key="5">
    <source>
        <dbReference type="ARBA" id="ARBA00023139"/>
    </source>
</evidence>
<evidence type="ECO:0000256" key="2">
    <source>
        <dbReference type="ARBA" id="ARBA00008973"/>
    </source>
</evidence>
<dbReference type="Proteomes" id="UP001242903">
    <property type="component" value="Unassembled WGS sequence"/>
</dbReference>
<keyword evidence="4" id="KW-0472">Membrane</keyword>
<proteinExistence type="inferred from homology"/>
<evidence type="ECO:0000256" key="3">
    <source>
        <dbReference type="ARBA" id="ARBA00022729"/>
    </source>
</evidence>
<dbReference type="RefSeq" id="WP_258551931.1">
    <property type="nucleotide sequence ID" value="NZ_BMBR01000001.1"/>
</dbReference>
<comment type="similarity">
    <text evidence="2">Belongs to the NlpA lipoprotein family.</text>
</comment>
<protein>
    <submittedName>
        <fullName evidence="7">MetQ/NlpA family ABC transporter substrate-binding protein</fullName>
    </submittedName>
</protein>
<evidence type="ECO:0000256" key="1">
    <source>
        <dbReference type="ARBA" id="ARBA00004635"/>
    </source>
</evidence>
<dbReference type="Pfam" id="PF03180">
    <property type="entry name" value="Lipoprotein_9"/>
    <property type="match status" value="1"/>
</dbReference>
<reference evidence="7 8" key="1">
    <citation type="submission" date="2023-06" db="EMBL/GenBank/DDBJ databases">
        <title>Draft Genome Sequences of lactic acid bacteria strains isolated from fermented milk products.</title>
        <authorList>
            <person name="Elcheninov A.G."/>
            <person name="Klyukina A."/>
            <person name="Zayulina K.S."/>
            <person name="Gavirova L.A."/>
            <person name="Shcherbakova P.A."/>
            <person name="Shestakov A.I."/>
            <person name="Kublanov I.V."/>
            <person name="Kochetkova T.V."/>
        </authorList>
    </citation>
    <scope>NUCLEOTIDE SEQUENCE [LARGE SCALE GENOMIC DNA]</scope>
    <source>
        <strain evidence="7 8">TOM.81</strain>
    </source>
</reference>
<dbReference type="SUPFAM" id="SSF53850">
    <property type="entry name" value="Periplasmic binding protein-like II"/>
    <property type="match status" value="1"/>
</dbReference>
<accession>A0ABT7RXG9</accession>
<comment type="subcellular location">
    <subcellularLocation>
        <location evidence="1">Membrane</location>
        <topology evidence="1">Lipid-anchor</topology>
    </subcellularLocation>
</comment>
<keyword evidence="5" id="KW-0564">Palmitate</keyword>
<organism evidence="7 8">
    <name type="scientific">Leuconostoc falkenbergense</name>
    <dbReference type="NCBI Taxonomy" id="2766470"/>
    <lineage>
        <taxon>Bacteria</taxon>
        <taxon>Bacillati</taxon>
        <taxon>Bacillota</taxon>
        <taxon>Bacilli</taxon>
        <taxon>Lactobacillales</taxon>
        <taxon>Lactobacillaceae</taxon>
        <taxon>Leuconostoc</taxon>
    </lineage>
</organism>
<gene>
    <name evidence="7" type="ORF">QUE93_03010</name>
</gene>
<dbReference type="EMBL" id="JAUCAQ010000005">
    <property type="protein sequence ID" value="MDM7645985.1"/>
    <property type="molecule type" value="Genomic_DNA"/>
</dbReference>
<evidence type="ECO:0000256" key="4">
    <source>
        <dbReference type="ARBA" id="ARBA00023136"/>
    </source>
</evidence>
<keyword evidence="8" id="KW-1185">Reference proteome</keyword>
<dbReference type="InterPro" id="IPR004872">
    <property type="entry name" value="Lipoprotein_NlpA"/>
</dbReference>
<name>A0ABT7RXG9_9LACO</name>
<dbReference type="GeneID" id="97229805"/>
<evidence type="ECO:0000256" key="6">
    <source>
        <dbReference type="ARBA" id="ARBA00023288"/>
    </source>
</evidence>
<keyword evidence="3" id="KW-0732">Signal</keyword>